<reference evidence="2" key="1">
    <citation type="journal article" date="2023" name="Mol. Ecol. Resour.">
        <title>Chromosome-level genome assembly of a triploid poplar Populus alba 'Berolinensis'.</title>
        <authorList>
            <person name="Chen S."/>
            <person name="Yu Y."/>
            <person name="Wang X."/>
            <person name="Wang S."/>
            <person name="Zhang T."/>
            <person name="Zhou Y."/>
            <person name="He R."/>
            <person name="Meng N."/>
            <person name="Wang Y."/>
            <person name="Liu W."/>
            <person name="Liu Z."/>
            <person name="Liu J."/>
            <person name="Guo Q."/>
            <person name="Huang H."/>
            <person name="Sederoff R.R."/>
            <person name="Wang G."/>
            <person name="Qu G."/>
            <person name="Chen S."/>
        </authorList>
    </citation>
    <scope>NUCLEOTIDE SEQUENCE</scope>
    <source>
        <strain evidence="2">SC-2020</strain>
    </source>
</reference>
<sequence length="56" mass="6578">MLVDKDKKPQWEPSRLELVSKDMVDRCFTGIDDDDDWQFLQLPDRSSVAEVLKPKL</sequence>
<comment type="similarity">
    <text evidence="1">Belongs to the enoyl-CoA hydratase/isomerase family.</text>
</comment>
<organism evidence="2 3">
    <name type="scientific">Populus alba x Populus x berolinensis</name>
    <dbReference type="NCBI Taxonomy" id="444605"/>
    <lineage>
        <taxon>Eukaryota</taxon>
        <taxon>Viridiplantae</taxon>
        <taxon>Streptophyta</taxon>
        <taxon>Embryophyta</taxon>
        <taxon>Tracheophyta</taxon>
        <taxon>Spermatophyta</taxon>
        <taxon>Magnoliopsida</taxon>
        <taxon>eudicotyledons</taxon>
        <taxon>Gunneridae</taxon>
        <taxon>Pentapetalae</taxon>
        <taxon>rosids</taxon>
        <taxon>fabids</taxon>
        <taxon>Malpighiales</taxon>
        <taxon>Salicaceae</taxon>
        <taxon>Saliceae</taxon>
        <taxon>Populus</taxon>
    </lineage>
</organism>
<dbReference type="EMBL" id="JAQIZT010000010">
    <property type="protein sequence ID" value="KAJ6982716.1"/>
    <property type="molecule type" value="Genomic_DNA"/>
</dbReference>
<dbReference type="AlphaFoldDB" id="A0AAD6Q8C8"/>
<gene>
    <name evidence="2" type="ORF">NC653_025737</name>
</gene>
<evidence type="ECO:0000256" key="1">
    <source>
        <dbReference type="RuleBase" id="RU369070"/>
    </source>
</evidence>
<dbReference type="PANTHER" id="PTHR43176">
    <property type="entry name" value="3-HYDROXYISOBUTYRYL-COA HYDROLASE-RELATED"/>
    <property type="match status" value="1"/>
</dbReference>
<dbReference type="GO" id="GO:0003860">
    <property type="term" value="F:3-hydroxyisobutyryl-CoA hydrolase activity"/>
    <property type="evidence" value="ECO:0007669"/>
    <property type="project" value="UniProtKB-UniRule"/>
</dbReference>
<dbReference type="Gene3D" id="3.90.226.10">
    <property type="entry name" value="2-enoyl-CoA Hydratase, Chain A, domain 1"/>
    <property type="match status" value="1"/>
</dbReference>
<comment type="catalytic activity">
    <reaction evidence="1">
        <text>3-hydroxy-2-methylpropanoyl-CoA + H2O = 3-hydroxy-2-methylpropanoate + CoA + H(+)</text>
        <dbReference type="Rhea" id="RHEA:20888"/>
        <dbReference type="ChEBI" id="CHEBI:11805"/>
        <dbReference type="ChEBI" id="CHEBI:15377"/>
        <dbReference type="ChEBI" id="CHEBI:15378"/>
        <dbReference type="ChEBI" id="CHEBI:57287"/>
        <dbReference type="ChEBI" id="CHEBI:57340"/>
        <dbReference type="EC" id="3.1.2.4"/>
    </reaction>
</comment>
<evidence type="ECO:0000313" key="3">
    <source>
        <dbReference type="Proteomes" id="UP001164929"/>
    </source>
</evidence>
<dbReference type="PANTHER" id="PTHR43176:SF6">
    <property type="entry name" value="3-HYDROXYISOBUTYRYL-COA HYDROLASE"/>
    <property type="match status" value="1"/>
</dbReference>
<comment type="function">
    <text evidence="1">Hydrolyzes 3-hydroxyisobutyryl-CoA (HIBYL-CoA), a saline catabolite. Has high activity toward isobutyryl-CoA. Could be an isobutyryl-CoA dehydrogenase that functions in valine catabolism.</text>
</comment>
<keyword evidence="1" id="KW-0378">Hydrolase</keyword>
<comment type="caution">
    <text evidence="2">The sequence shown here is derived from an EMBL/GenBank/DDBJ whole genome shotgun (WGS) entry which is preliminary data.</text>
</comment>
<proteinExistence type="inferred from homology"/>
<evidence type="ECO:0000313" key="2">
    <source>
        <dbReference type="EMBL" id="KAJ6982716.1"/>
    </source>
</evidence>
<dbReference type="InterPro" id="IPR032259">
    <property type="entry name" value="HIBYL-CoA-H"/>
</dbReference>
<comment type="pathway">
    <text evidence="1">Amino-acid degradation; L-valine degradation.</text>
</comment>
<protein>
    <recommendedName>
        <fullName evidence="1">3-hydroxyisobutyryl-CoA hydrolase</fullName>
        <shortName evidence="1">HIB-CoA hydrolase</shortName>
        <shortName evidence="1">HIBYL-CoA-H</shortName>
        <ecNumber evidence="1">3.1.2.4</ecNumber>
    </recommendedName>
    <alternativeName>
        <fullName evidence="1">3-hydroxyisobutyryl-coenzyme A hydrolase</fullName>
    </alternativeName>
</protein>
<dbReference type="GO" id="GO:0006574">
    <property type="term" value="P:L-valine catabolic process"/>
    <property type="evidence" value="ECO:0007669"/>
    <property type="project" value="UniProtKB-UniRule"/>
</dbReference>
<name>A0AAD6Q8C8_9ROSI</name>
<accession>A0AAD6Q8C8</accession>
<dbReference type="EC" id="3.1.2.4" evidence="1"/>
<dbReference type="Proteomes" id="UP001164929">
    <property type="component" value="Chromosome 10"/>
</dbReference>
<keyword evidence="3" id="KW-1185">Reference proteome</keyword>